<evidence type="ECO:0000313" key="1">
    <source>
        <dbReference type="EMBL" id="PLW18469.1"/>
    </source>
</evidence>
<proteinExistence type="predicted"/>
<dbReference type="EMBL" id="PGCI01000732">
    <property type="protein sequence ID" value="PLW18469.1"/>
    <property type="molecule type" value="Genomic_DNA"/>
</dbReference>
<dbReference type="EMBL" id="PGCI01000166">
    <property type="protein sequence ID" value="PLW36052.1"/>
    <property type="molecule type" value="Genomic_DNA"/>
</dbReference>
<accession>A0A2N5SYZ6</accession>
<gene>
    <name evidence="2" type="ORF">PCASD_16316</name>
    <name evidence="1" type="ORF">PCASD_19533</name>
</gene>
<dbReference type="Proteomes" id="UP000235392">
    <property type="component" value="Unassembled WGS sequence"/>
</dbReference>
<dbReference type="AlphaFoldDB" id="A0A2N5SYZ6"/>
<evidence type="ECO:0000313" key="2">
    <source>
        <dbReference type="EMBL" id="PLW36052.1"/>
    </source>
</evidence>
<name>A0A2N5SYZ6_9BASI</name>
<evidence type="ECO:0000313" key="3">
    <source>
        <dbReference type="Proteomes" id="UP000235392"/>
    </source>
</evidence>
<protein>
    <submittedName>
        <fullName evidence="1">Uncharacterized protein</fullName>
    </submittedName>
</protein>
<organism evidence="1 3">
    <name type="scientific">Puccinia coronata f. sp. avenae</name>
    <dbReference type="NCBI Taxonomy" id="200324"/>
    <lineage>
        <taxon>Eukaryota</taxon>
        <taxon>Fungi</taxon>
        <taxon>Dikarya</taxon>
        <taxon>Basidiomycota</taxon>
        <taxon>Pucciniomycotina</taxon>
        <taxon>Pucciniomycetes</taxon>
        <taxon>Pucciniales</taxon>
        <taxon>Pucciniaceae</taxon>
        <taxon>Puccinia</taxon>
    </lineage>
</organism>
<sequence>MSSQPSSARPALMVLWSQTKDTGTIILGLKHMNQGPWWGKWAWPWCESIVGCGEVLAQKAGKIDRRAPRLSHNPNLVLLLVTSASAAANSTINQINPCLGLLLETALF</sequence>
<reference evidence="1 3" key="1">
    <citation type="submission" date="2017-11" db="EMBL/GenBank/DDBJ databases">
        <title>De novo assembly and phasing of dikaryotic genomes from two isolates of Puccinia coronata f. sp. avenae, the causal agent of oat crown rust.</title>
        <authorList>
            <person name="Miller M.E."/>
            <person name="Zhang Y."/>
            <person name="Omidvar V."/>
            <person name="Sperschneider J."/>
            <person name="Schwessinger B."/>
            <person name="Raley C."/>
            <person name="Palmer J.M."/>
            <person name="Garnica D."/>
            <person name="Upadhyaya N."/>
            <person name="Rathjen J."/>
            <person name="Taylor J.M."/>
            <person name="Park R.F."/>
            <person name="Dodds P.N."/>
            <person name="Hirsch C.D."/>
            <person name="Kianian S.F."/>
            <person name="Figueroa M."/>
        </authorList>
    </citation>
    <scope>NUCLEOTIDE SEQUENCE [LARGE SCALE GENOMIC DNA]</scope>
    <source>
        <strain evidence="1">12SD80</strain>
    </source>
</reference>
<comment type="caution">
    <text evidence="1">The sequence shown here is derived from an EMBL/GenBank/DDBJ whole genome shotgun (WGS) entry which is preliminary data.</text>
</comment>